<keyword evidence="3 14" id="KW-0813">Transport</keyword>
<evidence type="ECO:0000256" key="6">
    <source>
        <dbReference type="ARBA" id="ARBA00022692"/>
    </source>
</evidence>
<keyword evidence="11 14" id="KW-0472">Membrane</keyword>
<sequence length="722" mass="77585">MPSSRLPLGAAPRLSLIALSILSLLAPLAARAQTAPAAQDAPTPAADAPQKKLLDEVVVTGERKKTFAPTTVRVGAFRDQDPLDVPLTNNVMPRDLLDAQGAQGLFDALKNAAGVTRSQVSGSTYDNISIRGILVENRGNYRLNGSLPVVNLIDIPLEDKEQVEVLKGASSMYYGMVPPSGIVNFVTKRAGPKPVTSLTTTFNDHGGMKAHVDIGRRFGEDDSMGVRFNAATSKEETGIDRYKGDRGMVSLAYDWRVSAAANLKVDLEHYRKNVSEQAAIQLPTAVGGVITLPRVPDNKTNLAADWARYDAEATNALVRGDFALNDNWVVSLETGRAKTARDRVYTTFRNYNNDTGAGTLNISVLKGQAYTNTNHRAEAIGRFDTAGLSHELTFGASYNRRESAGWASGAATAPQNLYAPVDVAPINPTLTQAGYPSEIRDRGVYVFDRVAIGDQWQVLAGLRKTDYRSLATNPSTPVTVYKADKVTPNFSVMWKPLKDVSVYGSVLRGLEETGTAPLNTSNAGQVLPPAVNKQAELGVKARLGAVLVQTALFQIDRPLATTINNVYQVGGETRYRGLEFSASGEIGRDFAVVASALVMDAEITRVGTANAAELGKTPENTPKNTLSLFGEYRLPMVPGLSLNAGVYHVGKRAVNNANQAWIDAYEVLSLGARYETTILGKAVNLQANLDNATDKNYWSTTGNSLLGVGAPRTLRVTAKVDF</sequence>
<dbReference type="PANTHER" id="PTHR32552">
    <property type="entry name" value="FERRICHROME IRON RECEPTOR-RELATED"/>
    <property type="match status" value="1"/>
</dbReference>
<evidence type="ECO:0000256" key="4">
    <source>
        <dbReference type="ARBA" id="ARBA00022452"/>
    </source>
</evidence>
<comment type="subcellular location">
    <subcellularLocation>
        <location evidence="1 14">Cell outer membrane</location>
        <topology evidence="1 14">Multi-pass membrane protein</topology>
    </subcellularLocation>
</comment>
<evidence type="ECO:0000256" key="2">
    <source>
        <dbReference type="ARBA" id="ARBA00009810"/>
    </source>
</evidence>
<protein>
    <submittedName>
        <fullName evidence="20">TonB-dependent siderophore receptor</fullName>
    </submittedName>
</protein>
<reference evidence="20 21" key="1">
    <citation type="journal article" date="2008" name="Int. J. Syst. Evol. Microbiol.">
        <title>Description of Roseateles aquatilis sp. nov. and Roseateles terrae sp. nov., in the class Betaproteobacteria, and emended description of the genus Roseateles.</title>
        <authorList>
            <person name="Gomila M."/>
            <person name="Bowien B."/>
            <person name="Falsen E."/>
            <person name="Moore E.R."/>
            <person name="Lalucat J."/>
        </authorList>
    </citation>
    <scope>NUCLEOTIDE SEQUENCE [LARGE SCALE GENOMIC DNA]</scope>
    <source>
        <strain evidence="20 21">CCUG 48205</strain>
    </source>
</reference>
<feature type="chain" id="PRO_5012015320" evidence="17">
    <location>
        <begin position="33"/>
        <end position="722"/>
    </location>
</feature>
<evidence type="ECO:0000256" key="8">
    <source>
        <dbReference type="ARBA" id="ARBA00023004"/>
    </source>
</evidence>
<dbReference type="Gene3D" id="2.40.170.20">
    <property type="entry name" value="TonB-dependent receptor, beta-barrel domain"/>
    <property type="match status" value="1"/>
</dbReference>
<evidence type="ECO:0000256" key="7">
    <source>
        <dbReference type="ARBA" id="ARBA00022729"/>
    </source>
</evidence>
<keyword evidence="7 17" id="KW-0732">Signal</keyword>
<dbReference type="Pfam" id="PF00593">
    <property type="entry name" value="TonB_dep_Rec_b-barrel"/>
    <property type="match status" value="1"/>
</dbReference>
<dbReference type="GO" id="GO:0009279">
    <property type="term" value="C:cell outer membrane"/>
    <property type="evidence" value="ECO:0007669"/>
    <property type="project" value="UniProtKB-SubCell"/>
</dbReference>
<evidence type="ECO:0000313" key="21">
    <source>
        <dbReference type="Proteomes" id="UP000197468"/>
    </source>
</evidence>
<dbReference type="Pfam" id="PF07715">
    <property type="entry name" value="Plug"/>
    <property type="match status" value="1"/>
</dbReference>
<dbReference type="CDD" id="cd01347">
    <property type="entry name" value="ligand_gated_channel"/>
    <property type="match status" value="1"/>
</dbReference>
<dbReference type="NCBIfam" id="TIGR01783">
    <property type="entry name" value="TonB-siderophor"/>
    <property type="match status" value="1"/>
</dbReference>
<keyword evidence="10 16" id="KW-0798">TonB box</keyword>
<evidence type="ECO:0000256" key="3">
    <source>
        <dbReference type="ARBA" id="ARBA00022448"/>
    </source>
</evidence>
<dbReference type="GO" id="GO:0015891">
    <property type="term" value="P:siderophore transport"/>
    <property type="evidence" value="ECO:0007669"/>
    <property type="project" value="InterPro"/>
</dbReference>
<dbReference type="EMBL" id="NIOF01000028">
    <property type="protein sequence ID" value="OWQ82966.1"/>
    <property type="molecule type" value="Genomic_DNA"/>
</dbReference>
<evidence type="ECO:0000259" key="19">
    <source>
        <dbReference type="Pfam" id="PF07715"/>
    </source>
</evidence>
<dbReference type="GO" id="GO:0015344">
    <property type="term" value="F:siderophore uptake transmembrane transporter activity"/>
    <property type="evidence" value="ECO:0007669"/>
    <property type="project" value="TreeGrafter"/>
</dbReference>
<evidence type="ECO:0000256" key="15">
    <source>
        <dbReference type="PROSITE-ProRule" id="PRU10144"/>
    </source>
</evidence>
<evidence type="ECO:0000256" key="16">
    <source>
        <dbReference type="RuleBase" id="RU003357"/>
    </source>
</evidence>
<dbReference type="AlphaFoldDB" id="A0A246ITF0"/>
<evidence type="ECO:0000256" key="12">
    <source>
        <dbReference type="ARBA" id="ARBA00023170"/>
    </source>
</evidence>
<dbReference type="InterPro" id="IPR039426">
    <property type="entry name" value="TonB-dep_rcpt-like"/>
</dbReference>
<dbReference type="InterPro" id="IPR012910">
    <property type="entry name" value="Plug_dom"/>
</dbReference>
<accession>A0A246ITF0</accession>
<evidence type="ECO:0000256" key="13">
    <source>
        <dbReference type="ARBA" id="ARBA00023237"/>
    </source>
</evidence>
<dbReference type="Gene3D" id="2.170.130.10">
    <property type="entry name" value="TonB-dependent receptor, plug domain"/>
    <property type="match status" value="1"/>
</dbReference>
<gene>
    <name evidence="20" type="ORF">CDN99_27535</name>
</gene>
<keyword evidence="8" id="KW-0408">Iron</keyword>
<dbReference type="SUPFAM" id="SSF56935">
    <property type="entry name" value="Porins"/>
    <property type="match status" value="1"/>
</dbReference>
<dbReference type="GO" id="GO:0038023">
    <property type="term" value="F:signaling receptor activity"/>
    <property type="evidence" value="ECO:0007669"/>
    <property type="project" value="InterPro"/>
</dbReference>
<keyword evidence="9" id="KW-0406">Ion transport</keyword>
<dbReference type="InterPro" id="IPR010917">
    <property type="entry name" value="TonB_rcpt_CS"/>
</dbReference>
<keyword evidence="4 14" id="KW-1134">Transmembrane beta strand</keyword>
<evidence type="ECO:0000259" key="18">
    <source>
        <dbReference type="Pfam" id="PF00593"/>
    </source>
</evidence>
<keyword evidence="21" id="KW-1185">Reference proteome</keyword>
<evidence type="ECO:0000256" key="9">
    <source>
        <dbReference type="ARBA" id="ARBA00023065"/>
    </source>
</evidence>
<comment type="caution">
    <text evidence="20">The sequence shown here is derived from an EMBL/GenBank/DDBJ whole genome shotgun (WGS) entry which is preliminary data.</text>
</comment>
<evidence type="ECO:0000256" key="11">
    <source>
        <dbReference type="ARBA" id="ARBA00023136"/>
    </source>
</evidence>
<dbReference type="InterPro" id="IPR010105">
    <property type="entry name" value="TonB_sidphr_rcpt"/>
</dbReference>
<dbReference type="Proteomes" id="UP000197468">
    <property type="component" value="Unassembled WGS sequence"/>
</dbReference>
<dbReference type="PROSITE" id="PS52016">
    <property type="entry name" value="TONB_DEPENDENT_REC_3"/>
    <property type="match status" value="1"/>
</dbReference>
<evidence type="ECO:0000256" key="14">
    <source>
        <dbReference type="PROSITE-ProRule" id="PRU01360"/>
    </source>
</evidence>
<feature type="domain" description="TonB-dependent receptor-like beta-barrel" evidence="18">
    <location>
        <begin position="291"/>
        <end position="691"/>
    </location>
</feature>
<dbReference type="InterPro" id="IPR036942">
    <property type="entry name" value="Beta-barrel_TonB_sf"/>
</dbReference>
<keyword evidence="13 14" id="KW-0998">Cell outer membrane</keyword>
<keyword evidence="12 20" id="KW-0675">Receptor</keyword>
<evidence type="ECO:0000256" key="17">
    <source>
        <dbReference type="SAM" id="SignalP"/>
    </source>
</evidence>
<comment type="similarity">
    <text evidence="2 14 16">Belongs to the TonB-dependent receptor family.</text>
</comment>
<dbReference type="PROSITE" id="PS01156">
    <property type="entry name" value="TONB_DEPENDENT_REC_2"/>
    <property type="match status" value="1"/>
</dbReference>
<keyword evidence="5" id="KW-0410">Iron transport</keyword>
<evidence type="ECO:0000313" key="20">
    <source>
        <dbReference type="EMBL" id="OWQ82966.1"/>
    </source>
</evidence>
<dbReference type="RefSeq" id="WP_088388839.1">
    <property type="nucleotide sequence ID" value="NZ_NIOF01000028.1"/>
</dbReference>
<dbReference type="InterPro" id="IPR037066">
    <property type="entry name" value="Plug_dom_sf"/>
</dbReference>
<feature type="signal peptide" evidence="17">
    <location>
        <begin position="1"/>
        <end position="32"/>
    </location>
</feature>
<feature type="domain" description="TonB-dependent receptor plug" evidence="19">
    <location>
        <begin position="83"/>
        <end position="181"/>
    </location>
</feature>
<evidence type="ECO:0000256" key="5">
    <source>
        <dbReference type="ARBA" id="ARBA00022496"/>
    </source>
</evidence>
<feature type="short sequence motif" description="TonB C-terminal box" evidence="15">
    <location>
        <begin position="705"/>
        <end position="722"/>
    </location>
</feature>
<keyword evidence="6 14" id="KW-0812">Transmembrane</keyword>
<dbReference type="PANTHER" id="PTHR32552:SF82">
    <property type="entry name" value="FCUA PROTEIN"/>
    <property type="match status" value="1"/>
</dbReference>
<organism evidence="20 21">
    <name type="scientific">Roseateles aquatilis</name>
    <dbReference type="NCBI Taxonomy" id="431061"/>
    <lineage>
        <taxon>Bacteria</taxon>
        <taxon>Pseudomonadati</taxon>
        <taxon>Pseudomonadota</taxon>
        <taxon>Betaproteobacteria</taxon>
        <taxon>Burkholderiales</taxon>
        <taxon>Sphaerotilaceae</taxon>
        <taxon>Roseateles</taxon>
    </lineage>
</organism>
<evidence type="ECO:0000256" key="10">
    <source>
        <dbReference type="ARBA" id="ARBA00023077"/>
    </source>
</evidence>
<evidence type="ECO:0000256" key="1">
    <source>
        <dbReference type="ARBA" id="ARBA00004571"/>
    </source>
</evidence>
<dbReference type="OrthoDB" id="8732650at2"/>
<proteinExistence type="inferred from homology"/>
<dbReference type="InterPro" id="IPR000531">
    <property type="entry name" value="Beta-barrel_TonB"/>
</dbReference>
<name>A0A246ITF0_9BURK</name>